<organism evidence="1 2">
    <name type="scientific">Scortum barcoo</name>
    <name type="common">barcoo grunter</name>
    <dbReference type="NCBI Taxonomy" id="214431"/>
    <lineage>
        <taxon>Eukaryota</taxon>
        <taxon>Metazoa</taxon>
        <taxon>Chordata</taxon>
        <taxon>Craniata</taxon>
        <taxon>Vertebrata</taxon>
        <taxon>Euteleostomi</taxon>
        <taxon>Actinopterygii</taxon>
        <taxon>Neopterygii</taxon>
        <taxon>Teleostei</taxon>
        <taxon>Neoteleostei</taxon>
        <taxon>Acanthomorphata</taxon>
        <taxon>Eupercaria</taxon>
        <taxon>Centrarchiformes</taxon>
        <taxon>Terapontoidei</taxon>
        <taxon>Terapontidae</taxon>
        <taxon>Scortum</taxon>
    </lineage>
</organism>
<keyword evidence="2" id="KW-1185">Reference proteome</keyword>
<proteinExistence type="predicted"/>
<reference evidence="1" key="1">
    <citation type="submission" date="2022-04" db="EMBL/GenBank/DDBJ databases">
        <title>Jade perch genome.</title>
        <authorList>
            <person name="Chao B."/>
        </authorList>
    </citation>
    <scope>NUCLEOTIDE SEQUENCE</scope>
    <source>
        <strain evidence="1">CB-2022</strain>
    </source>
</reference>
<dbReference type="Proteomes" id="UP000831701">
    <property type="component" value="Chromosome 12"/>
</dbReference>
<protein>
    <submittedName>
        <fullName evidence="1">Uncharacterized protein</fullName>
    </submittedName>
</protein>
<accession>A0ACB8WAY6</accession>
<dbReference type="EMBL" id="CM041542">
    <property type="protein sequence ID" value="KAI3364764.1"/>
    <property type="molecule type" value="Genomic_DNA"/>
</dbReference>
<comment type="caution">
    <text evidence="1">The sequence shown here is derived from an EMBL/GenBank/DDBJ whole genome shotgun (WGS) entry which is preliminary data.</text>
</comment>
<evidence type="ECO:0000313" key="1">
    <source>
        <dbReference type="EMBL" id="KAI3364764.1"/>
    </source>
</evidence>
<gene>
    <name evidence="1" type="ORF">L3Q82_000975</name>
</gene>
<evidence type="ECO:0000313" key="2">
    <source>
        <dbReference type="Proteomes" id="UP000831701"/>
    </source>
</evidence>
<name>A0ACB8WAY6_9TELE</name>
<sequence length="639" mass="73572">MAAVLQPCPSQSRTEVGIVANFVHLCVVTARSTSFPRPSTAIWIRDDIQRCRHYSPHLRRMFVSPLGLSQLLGLSQPLRRTRVLYHLGPYVPFTRTDERTAPAEAWPPTTSPPDAAEVGYLQLSRGECEEVFQCEQSEIQPRVQLCPAVLSGQDQQCGHVMPALCKPEEKEREREEKGLTKMELMGSTLTATYARPKTSHFLPAISTMASSYRNTQPALAMNPSANLWRTNSYFKSSSAVPTPSSSMQRENLDLVRTKTMFYPSNRTALSTRYTPDDWHKSNQSNYRESESSRKSAERLRRDTIRLMQDKEQLTRRTQDTTSKNIGERLSDIKFWKSELSHEIDNMVTEIAALAEVKRRLERALAETEGPLQVSQECLYHREKRMSIDLVHDDVEKDLIKHELERDISDKVTAQRIDDRCHHLRNTSDSIGYYRGIERLDPSLSLPESWSKFTDDNILHSQSERAASHKLRDEIEILLSTTSNEMWNQFNSVNVAFTNRISETADAKNSLQTHLAKTLQEIFQTEMLIESLKRALRDKECPLKVAQTRLEERTRRPNVELCRDNPHHRLVIEVREIEDTIQKLQERLMEAENTLQTLVKTKVTLEHDLSVKANSLFLEQEKCMSMRKCFPSMPRLVGYT</sequence>